<dbReference type="PANTHER" id="PTHR36182">
    <property type="entry name" value="PROTEIN, PUTATIVE (AFU_ORTHOLOGUE AFUA_6G10930)-RELATED"/>
    <property type="match status" value="1"/>
</dbReference>
<organism evidence="2 3">
    <name type="scientific">Linnemannia elongata AG-77</name>
    <dbReference type="NCBI Taxonomy" id="1314771"/>
    <lineage>
        <taxon>Eukaryota</taxon>
        <taxon>Fungi</taxon>
        <taxon>Fungi incertae sedis</taxon>
        <taxon>Mucoromycota</taxon>
        <taxon>Mortierellomycotina</taxon>
        <taxon>Mortierellomycetes</taxon>
        <taxon>Mortierellales</taxon>
        <taxon>Mortierellaceae</taxon>
        <taxon>Linnemannia</taxon>
    </lineage>
</organism>
<dbReference type="Gene3D" id="2.70.50.70">
    <property type="match status" value="1"/>
</dbReference>
<keyword evidence="1" id="KW-0732">Signal</keyword>
<evidence type="ECO:0000313" key="3">
    <source>
        <dbReference type="Proteomes" id="UP000078512"/>
    </source>
</evidence>
<keyword evidence="3" id="KW-1185">Reference proteome</keyword>
<dbReference type="OrthoDB" id="2342176at2759"/>
<feature type="chain" id="PRO_5008276672" description="Lytic polysaccharide monooxygenase" evidence="1">
    <location>
        <begin position="22"/>
        <end position="238"/>
    </location>
</feature>
<feature type="signal peptide" evidence="1">
    <location>
        <begin position="1"/>
        <end position="21"/>
    </location>
</feature>
<dbReference type="PANTHER" id="PTHR36182:SF1">
    <property type="entry name" value="PROTEIN, PUTATIVE (AFU_ORTHOLOGUE AFUA_6G10930)-RELATED"/>
    <property type="match status" value="1"/>
</dbReference>
<evidence type="ECO:0000256" key="1">
    <source>
        <dbReference type="SAM" id="SignalP"/>
    </source>
</evidence>
<gene>
    <name evidence="2" type="ORF">K457DRAFT_14758</name>
</gene>
<evidence type="ECO:0000313" key="2">
    <source>
        <dbReference type="EMBL" id="OAQ33538.1"/>
    </source>
</evidence>
<dbReference type="STRING" id="1314771.A0A197K8N7"/>
<evidence type="ECO:0008006" key="4">
    <source>
        <dbReference type="Google" id="ProtNLM"/>
    </source>
</evidence>
<proteinExistence type="predicted"/>
<accession>A0A197K8N7</accession>
<dbReference type="EMBL" id="KV442020">
    <property type="protein sequence ID" value="OAQ33538.1"/>
    <property type="molecule type" value="Genomic_DNA"/>
</dbReference>
<dbReference type="Proteomes" id="UP000078512">
    <property type="component" value="Unassembled WGS sequence"/>
</dbReference>
<dbReference type="AlphaFoldDB" id="A0A197K8N7"/>
<reference evidence="2 3" key="1">
    <citation type="submission" date="2016-05" db="EMBL/GenBank/DDBJ databases">
        <title>Genome sequencing reveals origins of a unique bacterial endosymbiosis in the earliest lineages of terrestrial Fungi.</title>
        <authorList>
            <consortium name="DOE Joint Genome Institute"/>
            <person name="Uehling J."/>
            <person name="Gryganskyi A."/>
            <person name="Hameed K."/>
            <person name="Tschaplinski T."/>
            <person name="Misztal P."/>
            <person name="Wu S."/>
            <person name="Desiro A."/>
            <person name="Vande Pol N."/>
            <person name="Du Z.-Y."/>
            <person name="Zienkiewicz A."/>
            <person name="Zienkiewicz K."/>
            <person name="Morin E."/>
            <person name="Tisserant E."/>
            <person name="Splivallo R."/>
            <person name="Hainaut M."/>
            <person name="Henrissat B."/>
            <person name="Ohm R."/>
            <person name="Kuo A."/>
            <person name="Yan J."/>
            <person name="Lipzen A."/>
            <person name="Nolan M."/>
            <person name="Labutti K."/>
            <person name="Barry K."/>
            <person name="Goldstein A."/>
            <person name="Labbe J."/>
            <person name="Schadt C."/>
            <person name="Tuskan G."/>
            <person name="Grigoriev I."/>
            <person name="Martin F."/>
            <person name="Vilgalys R."/>
            <person name="Bonito G."/>
        </authorList>
    </citation>
    <scope>NUCLEOTIDE SEQUENCE [LARGE SCALE GENOMIC DNA]</scope>
    <source>
        <strain evidence="2 3">AG-77</strain>
    </source>
</reference>
<name>A0A197K8N7_9FUNG</name>
<sequence length="238" mass="25623">MKSFLATAFVLLSGFTLLADAHISFRYPCPRRGAYSECPQPGPGQWEMIDYDIRSPIGTHGNIVSPMCKHPSSFDGTRPVFAAGQTYQANMDIGAYHKGGSCQWTLSYDNGTTWVVIQDNLLTCMADASNGVQYKMPFKIPAGAPSGKAILNLMWNNNEGNRELYSSCADVVISGTNGGSLSGVAPLIANYGPNSPFIQEQALAGGDYGQAYFAARKPITVTVPATPAKRSLFGRRHN</sequence>
<protein>
    <recommendedName>
        <fullName evidence="4">Lytic polysaccharide monooxygenase</fullName>
    </recommendedName>
</protein>